<sequence length="94" mass="10911">MAETQSSRSDDKKRKSTYQSIKEKLQRNRVETIQGVEVEHRVIPLWIKLLILLVLMILLFIVGTMIGYGILHNPFGVFNPETWQHIFDLTGRSS</sequence>
<organism evidence="5 6">
    <name type="scientific">Mammaliicoccus sciuri</name>
    <name type="common">Staphylococcus sciuri</name>
    <dbReference type="NCBI Taxonomy" id="1296"/>
    <lineage>
        <taxon>Bacteria</taxon>
        <taxon>Bacillati</taxon>
        <taxon>Bacillota</taxon>
        <taxon>Bacilli</taxon>
        <taxon>Bacillales</taxon>
        <taxon>Staphylococcaceae</taxon>
        <taxon>Mammaliicoccus</taxon>
    </lineage>
</organism>
<evidence type="ECO:0000313" key="4">
    <source>
        <dbReference type="EMBL" id="QRN92000.1"/>
    </source>
</evidence>
<keyword evidence="2" id="KW-0472">Membrane</keyword>
<proteinExistence type="predicted"/>
<evidence type="ECO:0000313" key="3">
    <source>
        <dbReference type="EMBL" id="MDL0116583.1"/>
    </source>
</evidence>
<dbReference type="EMBL" id="JAPNQM010000002">
    <property type="protein sequence ID" value="MDL0116583.1"/>
    <property type="molecule type" value="Genomic_DNA"/>
</dbReference>
<dbReference type="RefSeq" id="WP_025904488.1">
    <property type="nucleotide sequence ID" value="NZ_CP065795.1"/>
</dbReference>
<reference evidence="3" key="4">
    <citation type="journal article" date="2023" name="Vet. Microbiol.">
        <title>Emergence of livestock-associated Mammaliicoccus sciuri ST71 co-harbouring mecA and mecC genes in Brazil.</title>
        <authorList>
            <person name="de Moura G.S."/>
            <person name="de Carvalho E."/>
            <person name="Ramos Sanchez E.M."/>
            <person name="Sellera F.P."/>
            <person name="Marques M.F.S."/>
            <person name="Heinemann M.B."/>
            <person name="De Vliegher S."/>
            <person name="Souza F.N."/>
            <person name="Mota R.A."/>
        </authorList>
    </citation>
    <scope>NUCLEOTIDE SEQUENCE</scope>
    <source>
        <strain evidence="3">BR656</strain>
    </source>
</reference>
<feature type="region of interest" description="Disordered" evidence="1">
    <location>
        <begin position="1"/>
        <end position="20"/>
    </location>
</feature>
<keyword evidence="5" id="KW-0240">DNA-directed RNA polymerase</keyword>
<dbReference type="AlphaFoldDB" id="A0A657XJI1"/>
<dbReference type="Proteomes" id="UP000274792">
    <property type="component" value="Unassembled WGS sequence"/>
</dbReference>
<keyword evidence="5" id="KW-0804">Transcription</keyword>
<protein>
    <submittedName>
        <fullName evidence="5">DNA-directed RNA polymerase subunit beta</fullName>
    </submittedName>
</protein>
<evidence type="ECO:0000313" key="6">
    <source>
        <dbReference type="Proteomes" id="UP000274792"/>
    </source>
</evidence>
<dbReference type="Pfam" id="PF11772">
    <property type="entry name" value="EpuA"/>
    <property type="match status" value="1"/>
</dbReference>
<evidence type="ECO:0000256" key="1">
    <source>
        <dbReference type="SAM" id="MobiDB-lite"/>
    </source>
</evidence>
<dbReference type="EMBL" id="RXWV01000036">
    <property type="protein sequence ID" value="RTX72960.1"/>
    <property type="molecule type" value="Genomic_DNA"/>
</dbReference>
<dbReference type="EMBL" id="CP069389">
    <property type="protein sequence ID" value="QRN92000.1"/>
    <property type="molecule type" value="Genomic_DNA"/>
</dbReference>
<feature type="transmembrane region" description="Helical" evidence="2">
    <location>
        <begin position="49"/>
        <end position="71"/>
    </location>
</feature>
<keyword evidence="2" id="KW-1133">Transmembrane helix</keyword>
<reference evidence="3" key="3">
    <citation type="submission" date="2022-09" db="EMBL/GenBank/DDBJ databases">
        <authorList>
            <person name="De Moura G.S."/>
            <person name="Carvalho E."/>
            <person name="Ramos Sanchez E.M."/>
            <person name="Sellera F.P."/>
            <person name="Marques M.F.S."/>
            <person name="Heinemann M.B."/>
            <person name="De Vliegher S."/>
            <person name="Souza F.N."/>
            <person name="Mota R.A."/>
        </authorList>
    </citation>
    <scope>NUCLEOTIDE SEQUENCE</scope>
    <source>
        <strain evidence="3">BR656</strain>
    </source>
</reference>
<gene>
    <name evidence="5" type="ORF">CD117_07510</name>
    <name evidence="4" type="ORF">JRU67_04085</name>
    <name evidence="3" type="ORF">OWO77_06320</name>
</gene>
<evidence type="ECO:0000313" key="5">
    <source>
        <dbReference type="EMBL" id="RTX72960.1"/>
    </source>
</evidence>
<keyword evidence="7" id="KW-1185">Reference proteome</keyword>
<dbReference type="Proteomes" id="UP001176210">
    <property type="component" value="Unassembled WGS sequence"/>
</dbReference>
<dbReference type="GO" id="GO:0000428">
    <property type="term" value="C:DNA-directed RNA polymerase complex"/>
    <property type="evidence" value="ECO:0007669"/>
    <property type="project" value="UniProtKB-KW"/>
</dbReference>
<dbReference type="InterPro" id="IPR024596">
    <property type="entry name" value="RNApol_su_b/EpuA"/>
</dbReference>
<evidence type="ECO:0000313" key="7">
    <source>
        <dbReference type="Proteomes" id="UP001176210"/>
    </source>
</evidence>
<evidence type="ECO:0000256" key="2">
    <source>
        <dbReference type="SAM" id="Phobius"/>
    </source>
</evidence>
<accession>A0A657XJI1</accession>
<accession>A0A6M2AJ23</accession>
<reference evidence="4" key="2">
    <citation type="submission" date="2021-02" db="EMBL/GenBank/DDBJ databases">
        <title>cfr and optrA-positive Staphylococcus spp.</title>
        <authorList>
            <person name="Chen L."/>
        </authorList>
    </citation>
    <scope>NUCLEOTIDE SEQUENCE</scope>
    <source>
        <strain evidence="4">GDQ20D70P</strain>
    </source>
</reference>
<reference evidence="5 6" key="1">
    <citation type="submission" date="2018-10" db="EMBL/GenBank/DDBJ databases">
        <title>A collection Staphylococci species genome sequencing.</title>
        <authorList>
            <person name="Cole K."/>
        </authorList>
    </citation>
    <scope>NUCLEOTIDE SEQUENCE [LARGE SCALE GENOMIC DNA]</scope>
    <source>
        <strain evidence="5">CCUG 37923</strain>
        <strain evidence="6">NCTC 12218</strain>
    </source>
</reference>
<dbReference type="Proteomes" id="UP000640299">
    <property type="component" value="Chromosome"/>
</dbReference>
<name>A0A657XJI1_MAMSC</name>
<keyword evidence="2" id="KW-0812">Transmembrane</keyword>